<dbReference type="KEGG" id="cmiu:B1H56_05590"/>
<dbReference type="CDD" id="cd04301">
    <property type="entry name" value="NAT_SF"/>
    <property type="match status" value="1"/>
</dbReference>
<dbReference type="Proteomes" id="UP000070366">
    <property type="component" value="Unassembled WGS sequence"/>
</dbReference>
<keyword evidence="2" id="KW-0808">Transferase</keyword>
<feature type="domain" description="N-acetyltransferase" evidence="1">
    <location>
        <begin position="3"/>
        <end position="151"/>
    </location>
</feature>
<dbReference type="Gene3D" id="3.40.630.30">
    <property type="match status" value="1"/>
</dbReference>
<dbReference type="PROSITE" id="PS51186">
    <property type="entry name" value="GNAT"/>
    <property type="match status" value="1"/>
</dbReference>
<protein>
    <submittedName>
        <fullName evidence="2">Acetyltransferase, GNAT family</fullName>
    </submittedName>
</protein>
<sequence>MAIEYFHIKERDFDLVEQLIQIENSSYDSGALDVFDLIAMLRHARVYVAVEYDEILGAVYFMRNFDNPDKVFLHSINIIDPQAYPNLGTSLLNIAFADMRAFGIRLVEVNVDPSNYRALKIYREQLGFVASDSMQSEILGGEEILMLQKEL</sequence>
<reference evidence="3" key="1">
    <citation type="submission" date="2016-02" db="EMBL/GenBank/DDBJ databases">
        <authorList>
            <person name="Mitreva M."/>
            <person name="Pepin K.H."/>
            <person name="Mihindukulasuriya K.A."/>
            <person name="Fulton R."/>
            <person name="Fronick C."/>
            <person name="O'Laughlin M."/>
            <person name="Miner T."/>
            <person name="Herter B."/>
            <person name="Rosa B.A."/>
            <person name="Cordes M."/>
            <person name="Tomlinson C."/>
            <person name="Wollam A."/>
            <person name="Palsikar V.B."/>
            <person name="Mardis E.R."/>
            <person name="Wilson R.K."/>
        </authorList>
    </citation>
    <scope>NUCLEOTIDE SEQUENCE [LARGE SCALE GENOMIC DNA]</scope>
    <source>
        <strain evidence="3">DSM 22607</strain>
    </source>
</reference>
<dbReference type="GO" id="GO:0016747">
    <property type="term" value="F:acyltransferase activity, transferring groups other than amino-acyl groups"/>
    <property type="evidence" value="ECO:0007669"/>
    <property type="project" value="InterPro"/>
</dbReference>
<comment type="caution">
    <text evidence="2">The sequence shown here is derived from an EMBL/GenBank/DDBJ whole genome shotgun (WGS) entry which is preliminary data.</text>
</comment>
<dbReference type="STRING" id="626937.HMPREF3293_01925"/>
<organism evidence="2 3">
    <name type="scientific">Christensenella minuta</name>
    <dbReference type="NCBI Taxonomy" id="626937"/>
    <lineage>
        <taxon>Bacteria</taxon>
        <taxon>Bacillati</taxon>
        <taxon>Bacillota</taxon>
        <taxon>Clostridia</taxon>
        <taxon>Christensenellales</taxon>
        <taxon>Christensenellaceae</taxon>
        <taxon>Christensenella</taxon>
    </lineage>
</organism>
<dbReference type="AlphaFoldDB" id="A0A136Q3S9"/>
<evidence type="ECO:0000259" key="1">
    <source>
        <dbReference type="PROSITE" id="PS51186"/>
    </source>
</evidence>
<dbReference type="Pfam" id="PF00583">
    <property type="entry name" value="Acetyltransf_1"/>
    <property type="match status" value="1"/>
</dbReference>
<dbReference type="SUPFAM" id="SSF55729">
    <property type="entry name" value="Acyl-CoA N-acyltransferases (Nat)"/>
    <property type="match status" value="1"/>
</dbReference>
<dbReference type="EMBL" id="LSZW01000062">
    <property type="protein sequence ID" value="KXK65335.1"/>
    <property type="molecule type" value="Genomic_DNA"/>
</dbReference>
<accession>A0A136Q3S9</accession>
<dbReference type="OrthoDB" id="2085131at2"/>
<dbReference type="RefSeq" id="WP_066518004.1">
    <property type="nucleotide sequence ID" value="NZ_CABMOF010000001.1"/>
</dbReference>
<keyword evidence="3" id="KW-1185">Reference proteome</keyword>
<name>A0A136Q3S9_9FIRM</name>
<dbReference type="InterPro" id="IPR016181">
    <property type="entry name" value="Acyl_CoA_acyltransferase"/>
</dbReference>
<proteinExistence type="predicted"/>
<gene>
    <name evidence="2" type="ORF">HMPREF3293_01925</name>
</gene>
<dbReference type="InterPro" id="IPR000182">
    <property type="entry name" value="GNAT_dom"/>
</dbReference>
<evidence type="ECO:0000313" key="2">
    <source>
        <dbReference type="EMBL" id="KXK65335.1"/>
    </source>
</evidence>
<evidence type="ECO:0000313" key="3">
    <source>
        <dbReference type="Proteomes" id="UP000070366"/>
    </source>
</evidence>